<evidence type="ECO:0000313" key="2">
    <source>
        <dbReference type="Proteomes" id="UP000758611"/>
    </source>
</evidence>
<evidence type="ECO:0000313" key="1">
    <source>
        <dbReference type="EMBL" id="MBF1306417.1"/>
    </source>
</evidence>
<dbReference type="AlphaFoldDB" id="A0A930DZX4"/>
<dbReference type="RefSeq" id="WP_278476978.1">
    <property type="nucleotide sequence ID" value="NZ_JABZRE010000002.1"/>
</dbReference>
<comment type="caution">
    <text evidence="1">The sequence shown here is derived from an EMBL/GenBank/DDBJ whole genome shotgun (WGS) entry which is preliminary data.</text>
</comment>
<dbReference type="EMBL" id="JABZRE010000002">
    <property type="protein sequence ID" value="MBF1306417.1"/>
    <property type="molecule type" value="Genomic_DNA"/>
</dbReference>
<sequence>MLETLITTHYNKFISDSFTKKVIGLIYSNLFKKNPDTNFKLVFEVKKDDLRSELTLTTSLTDGQKIKLPVRKEQISLKKDKLENFDNFFVFESKDLVINFQKRTNSLSLDSLYSAIKTFEIEALISIVENKLISESEKDGLLTSLVEQKKLLKSLGYQSWVEPKLIFRTLIDTKNFKISDNSYSSENSDEYSNSLDVEIRIEQMLLKRNLSDYYGMSRVGVLSSKESEAKVFFWLLEGLISDDVAGFSTFVPKSFDQTDVDLMNYNRINGLVDDFISLISKDLSVDELIKSGTLGDHTPALLAIAELLK</sequence>
<reference evidence="1" key="1">
    <citation type="submission" date="2020-04" db="EMBL/GenBank/DDBJ databases">
        <title>Deep metagenomics examines the oral microbiome during advanced dental caries in children, revealing novel taxa and co-occurrences with host molecules.</title>
        <authorList>
            <person name="Baker J.L."/>
            <person name="Morton J.T."/>
            <person name="Dinis M."/>
            <person name="Alvarez R."/>
            <person name="Tran N.C."/>
            <person name="Knight R."/>
            <person name="Edlund A."/>
        </authorList>
    </citation>
    <scope>NUCLEOTIDE SEQUENCE</scope>
    <source>
        <strain evidence="1">JCVI_23_bin.11</strain>
    </source>
</reference>
<name>A0A930DZX4_9FIRM</name>
<dbReference type="Proteomes" id="UP000758611">
    <property type="component" value="Unassembled WGS sequence"/>
</dbReference>
<proteinExistence type="predicted"/>
<protein>
    <submittedName>
        <fullName evidence="1">Uncharacterized protein</fullName>
    </submittedName>
</protein>
<organism evidence="1 2">
    <name type="scientific">Parvimonas micra</name>
    <dbReference type="NCBI Taxonomy" id="33033"/>
    <lineage>
        <taxon>Bacteria</taxon>
        <taxon>Bacillati</taxon>
        <taxon>Bacillota</taxon>
        <taxon>Tissierellia</taxon>
        <taxon>Tissierellales</taxon>
        <taxon>Peptoniphilaceae</taxon>
        <taxon>Parvimonas</taxon>
    </lineage>
</organism>
<gene>
    <name evidence="1" type="ORF">HXM94_01320</name>
</gene>
<accession>A0A930DZX4</accession>